<dbReference type="PANTHER" id="PTHR24223:SF273">
    <property type="entry name" value="MULTIDRUG RESISTANCE PROTEIN E"/>
    <property type="match status" value="1"/>
</dbReference>
<dbReference type="GO" id="GO:0140359">
    <property type="term" value="F:ABC-type transporter activity"/>
    <property type="evidence" value="ECO:0007669"/>
    <property type="project" value="InterPro"/>
</dbReference>
<comment type="caution">
    <text evidence="12">The sequence shown here is derived from an EMBL/GenBank/DDBJ whole genome shotgun (WGS) entry which is preliminary data.</text>
</comment>
<dbReference type="PANTHER" id="PTHR24223">
    <property type="entry name" value="ATP-BINDING CASSETTE SUB-FAMILY C"/>
    <property type="match status" value="1"/>
</dbReference>
<keyword evidence="3 9" id="KW-0812">Transmembrane</keyword>
<feature type="region of interest" description="Disordered" evidence="8">
    <location>
        <begin position="22"/>
        <end position="152"/>
    </location>
</feature>
<feature type="compositionally biased region" description="Polar residues" evidence="8">
    <location>
        <begin position="41"/>
        <end position="50"/>
    </location>
</feature>
<feature type="compositionally biased region" description="Basic and acidic residues" evidence="8">
    <location>
        <begin position="3165"/>
        <end position="3174"/>
    </location>
</feature>
<feature type="region of interest" description="Disordered" evidence="8">
    <location>
        <begin position="808"/>
        <end position="982"/>
    </location>
</feature>
<feature type="transmembrane region" description="Helical" evidence="9">
    <location>
        <begin position="1494"/>
        <end position="1523"/>
    </location>
</feature>
<evidence type="ECO:0000256" key="9">
    <source>
        <dbReference type="SAM" id="Phobius"/>
    </source>
</evidence>
<feature type="region of interest" description="Disordered" evidence="8">
    <location>
        <begin position="2430"/>
        <end position="2458"/>
    </location>
</feature>
<keyword evidence="6 9" id="KW-1133">Transmembrane helix</keyword>
<feature type="region of interest" description="Disordered" evidence="8">
    <location>
        <begin position="3127"/>
        <end position="3225"/>
    </location>
</feature>
<dbReference type="SMART" id="SM00382">
    <property type="entry name" value="AAA"/>
    <property type="match status" value="2"/>
</dbReference>
<feature type="transmembrane region" description="Helical" evidence="9">
    <location>
        <begin position="1735"/>
        <end position="1755"/>
    </location>
</feature>
<name>A0AAW0ENJ0_9TRYP</name>
<evidence type="ECO:0000256" key="5">
    <source>
        <dbReference type="ARBA" id="ARBA00022840"/>
    </source>
</evidence>
<dbReference type="Gene3D" id="3.40.50.300">
    <property type="entry name" value="P-loop containing nucleotide triphosphate hydrolases"/>
    <property type="match status" value="4"/>
</dbReference>
<feature type="domain" description="ABC transmembrane type-1" evidence="11">
    <location>
        <begin position="1495"/>
        <end position="1792"/>
    </location>
</feature>
<dbReference type="EMBL" id="JAECZO010000057">
    <property type="protein sequence ID" value="KAK7195593.1"/>
    <property type="molecule type" value="Genomic_DNA"/>
</dbReference>
<feature type="compositionally biased region" description="Gly residues" evidence="8">
    <location>
        <begin position="315"/>
        <end position="325"/>
    </location>
</feature>
<feature type="transmembrane region" description="Helical" evidence="9">
    <location>
        <begin position="513"/>
        <end position="533"/>
    </location>
</feature>
<proteinExistence type="predicted"/>
<feature type="compositionally biased region" description="Low complexity" evidence="8">
    <location>
        <begin position="2300"/>
        <end position="2325"/>
    </location>
</feature>
<dbReference type="CDD" id="cd00267">
    <property type="entry name" value="ABC_ATPase"/>
    <property type="match status" value="1"/>
</dbReference>
<dbReference type="SUPFAM" id="SSF52540">
    <property type="entry name" value="P-loop containing nucleoside triphosphate hydrolases"/>
    <property type="match status" value="2"/>
</dbReference>
<feature type="transmembrane region" description="Helical" evidence="9">
    <location>
        <begin position="1767"/>
        <end position="1795"/>
    </location>
</feature>
<feature type="region of interest" description="Disordered" evidence="8">
    <location>
        <begin position="2255"/>
        <end position="2341"/>
    </location>
</feature>
<feature type="compositionally biased region" description="Gly residues" evidence="8">
    <location>
        <begin position="125"/>
        <end position="151"/>
    </location>
</feature>
<feature type="transmembrane region" description="Helical" evidence="9">
    <location>
        <begin position="472"/>
        <end position="493"/>
    </location>
</feature>
<dbReference type="InterPro" id="IPR050173">
    <property type="entry name" value="ABC_transporter_C-like"/>
</dbReference>
<dbReference type="PROSITE" id="PS50893">
    <property type="entry name" value="ABC_TRANSPORTER_2"/>
    <property type="match status" value="2"/>
</dbReference>
<dbReference type="InterPro" id="IPR036640">
    <property type="entry name" value="ABC1_TM_sf"/>
</dbReference>
<organism evidence="12 13">
    <name type="scientific">Novymonas esmeraldas</name>
    <dbReference type="NCBI Taxonomy" id="1808958"/>
    <lineage>
        <taxon>Eukaryota</taxon>
        <taxon>Discoba</taxon>
        <taxon>Euglenozoa</taxon>
        <taxon>Kinetoplastea</taxon>
        <taxon>Metakinetoplastina</taxon>
        <taxon>Trypanosomatida</taxon>
        <taxon>Trypanosomatidae</taxon>
        <taxon>Novymonas</taxon>
    </lineage>
</organism>
<feature type="compositionally biased region" description="Acidic residues" evidence="8">
    <location>
        <begin position="1012"/>
        <end position="1036"/>
    </location>
</feature>
<evidence type="ECO:0000259" key="10">
    <source>
        <dbReference type="PROSITE" id="PS50893"/>
    </source>
</evidence>
<dbReference type="Proteomes" id="UP001430356">
    <property type="component" value="Unassembled WGS sequence"/>
</dbReference>
<feature type="transmembrane region" description="Helical" evidence="9">
    <location>
        <begin position="1543"/>
        <end position="1564"/>
    </location>
</feature>
<feature type="compositionally biased region" description="Low complexity" evidence="8">
    <location>
        <begin position="908"/>
        <end position="940"/>
    </location>
</feature>
<dbReference type="GO" id="GO:0016020">
    <property type="term" value="C:membrane"/>
    <property type="evidence" value="ECO:0007669"/>
    <property type="project" value="UniProtKB-SubCell"/>
</dbReference>
<dbReference type="Pfam" id="PF00664">
    <property type="entry name" value="ABC_membrane"/>
    <property type="match status" value="2"/>
</dbReference>
<feature type="compositionally biased region" description="Low complexity" evidence="8">
    <location>
        <begin position="1139"/>
        <end position="1149"/>
    </location>
</feature>
<feature type="compositionally biased region" description="Low complexity" evidence="8">
    <location>
        <begin position="2273"/>
        <end position="2289"/>
    </location>
</feature>
<feature type="domain" description="ABC transmembrane type-1" evidence="11">
    <location>
        <begin position="2610"/>
        <end position="2869"/>
    </location>
</feature>
<evidence type="ECO:0000313" key="12">
    <source>
        <dbReference type="EMBL" id="KAK7195593.1"/>
    </source>
</evidence>
<feature type="compositionally biased region" description="Low complexity" evidence="8">
    <location>
        <begin position="1081"/>
        <end position="1098"/>
    </location>
</feature>
<feature type="region of interest" description="Disordered" evidence="8">
    <location>
        <begin position="2494"/>
        <end position="2517"/>
    </location>
</feature>
<feature type="compositionally biased region" description="Polar residues" evidence="8">
    <location>
        <begin position="3193"/>
        <end position="3212"/>
    </location>
</feature>
<dbReference type="GO" id="GO:0005524">
    <property type="term" value="F:ATP binding"/>
    <property type="evidence" value="ECO:0007669"/>
    <property type="project" value="UniProtKB-KW"/>
</dbReference>
<feature type="compositionally biased region" description="Low complexity" evidence="8">
    <location>
        <begin position="1115"/>
        <end position="1132"/>
    </location>
</feature>
<evidence type="ECO:0000256" key="6">
    <source>
        <dbReference type="ARBA" id="ARBA00022989"/>
    </source>
</evidence>
<feature type="compositionally biased region" description="Basic residues" evidence="8">
    <location>
        <begin position="941"/>
        <end position="961"/>
    </location>
</feature>
<feature type="compositionally biased region" description="Low complexity" evidence="8">
    <location>
        <begin position="855"/>
        <end position="872"/>
    </location>
</feature>
<feature type="transmembrane region" description="Helical" evidence="9">
    <location>
        <begin position="2819"/>
        <end position="2841"/>
    </location>
</feature>
<evidence type="ECO:0000256" key="8">
    <source>
        <dbReference type="SAM" id="MobiDB-lite"/>
    </source>
</evidence>
<feature type="transmembrane region" description="Helical" evidence="9">
    <location>
        <begin position="1641"/>
        <end position="1664"/>
    </location>
</feature>
<keyword evidence="2" id="KW-0813">Transport</keyword>
<dbReference type="GO" id="GO:0016887">
    <property type="term" value="F:ATP hydrolysis activity"/>
    <property type="evidence" value="ECO:0007669"/>
    <property type="project" value="InterPro"/>
</dbReference>
<evidence type="ECO:0000313" key="13">
    <source>
        <dbReference type="Proteomes" id="UP001430356"/>
    </source>
</evidence>
<feature type="region of interest" description="Disordered" evidence="8">
    <location>
        <begin position="3258"/>
        <end position="3323"/>
    </location>
</feature>
<evidence type="ECO:0000256" key="1">
    <source>
        <dbReference type="ARBA" id="ARBA00004370"/>
    </source>
</evidence>
<feature type="compositionally biased region" description="Polar residues" evidence="8">
    <location>
        <begin position="3272"/>
        <end position="3283"/>
    </location>
</feature>
<dbReference type="SUPFAM" id="SSF90123">
    <property type="entry name" value="ABC transporter transmembrane region"/>
    <property type="match status" value="2"/>
</dbReference>
<evidence type="ECO:0000256" key="3">
    <source>
        <dbReference type="ARBA" id="ARBA00022692"/>
    </source>
</evidence>
<feature type="transmembrane region" description="Helical" evidence="9">
    <location>
        <begin position="2629"/>
        <end position="2648"/>
    </location>
</feature>
<dbReference type="Pfam" id="PF00005">
    <property type="entry name" value="ABC_tran"/>
    <property type="match status" value="1"/>
</dbReference>
<feature type="compositionally biased region" description="Low complexity" evidence="8">
    <location>
        <begin position="62"/>
        <end position="88"/>
    </location>
</feature>
<keyword evidence="7 9" id="KW-0472">Membrane</keyword>
<sequence length="3494" mass="367823">MASSPGRQSSSATWALAGVVGAGDHSGRETSPLLPRAASGASLSRSTQRPASPRPATSRGVSSAAGSDASATTTSSTRRAAPSAAASSLSVNDSSRGGGSTFARGGSCDGGRSDGDGRSRSNSSGRGGGGGGGGGSDGMASGGGGGGGGVFGAPPTSPSEFLAVVAHAVALQSWTSWLLAVGFHLFHMLLIISFLTSPILVRSTVFSPQTMAKSLLEAQGVIQRKGNGSGGGGGGGGGAATSAPAHTSSVSLAPVSVESVWAIHDAVFFLEPGHVVAPANISDSFASLRRKGRHGADTRVTPPPPPSAGSSAVGGRSGGAGAGGAGREHTAGKSGGDPHTYIVPHQPGDGGGNERAAAQMARASAGLLVELGATAGLVDESGADAHAGVQQRSVVLWDSNEGDRGAAVGDGGGGGRVAGVAGALVPLRVFAPPPPVAPEYSLSGRKSATHGRVTLSKIVDAWEASPLYSSPLALTLFYYLYGVGCVILLLTVTDGMLTGHFSILRLGVALAELLWYIHHGSHAFVIYCWLLLLSHWPHHAMRSPADAAFLQRGTPYAVVEKRTGELTMFWFDRVAATATAAAEAAGGGERVIPGRLLTAEIDLAYYLYDQVWYLKPLAEAVAVFHLCLLSLCLVKDVHRLLDAVVGVRELMEPEGCVRCPLCGALLEVCEQRSLMRRNSIYESARDRASWSVRRTRWWWRWLRSAVRGSSSGHRVPTPRLPSAVWRWLVPSWCGGGPRQAPHEAAAEHATDGHVTVAAFVNDEAPYTLADMLEDVEFYEQSAVRRSAAAPQDTTTEETAHLMRWLTTVPHHAGRSSAVRVRGGDRSRSRTRNGGGGTSSSSAEDEEEDEEEENAEAAASALALGSSASSSSSEDVEAGLVKSVPATATTSATAARPGGSGSGSGSGSGVANLLRAAPPASATAEAASPTRSAASSTSASPTRRRRRLSRQRSRQRSRRRSQGRALSAPGSTAAPLPAHLQRRTRFTEEVLYWNYATRHVHHRCPKLYLDAAEASDDEDEDDEDEDEDDEDDSDSESSESSSEASSPEGSRGTTTPSPGSPTSSSRRRQPQRRRVSDTPVEAATTATTTTTTAAARARAGGVMSTTTSAADRANVGLRGLRRSLSPRAGVGARAAEEAPPRSARSPTSPADGVRSVERRRQSQAQARRDGASGGSPTSRSYGTFGPNFSESPSHLFARVPPPQSGANHIVQRGVYDPTKDGEDEFRPGNAFRSYDRAGWVSRLTYSWLNPLLTFALLEPTLLRQERFLPSLPEALLSLDNIAVPAWRLWVHRRVWFAGYVAKPGELLIPSNEAMLRAEEEAMSLADLHEVDLGEDGDETESSEGRQTVVMLGHTSLRQAAKFRPQRPRRCWQESLAWAVSAPLRYLLVHLFYYTYLGTSRTVRRTRRRLVRELLKDRLAAAAEDLCDSDGYHAMEASEAMEEATWALAEMASSCGSSAAAPSAGSALPTHMRRQLALSDVSLFHVFMEHRCGRRFLLMAAPLLLLSELLTVAVVPAFDLFTLLLQRVDFDVLPHRRESSSEQGYVTASLLCAAVLGVLLLVQGVVHGAYVSQVQQAAMEARTSVRAMVLEKTLVLPLAQRTFTEAEVVTLATEEAVRVATCLVSLHHTWSCPLRVALLSLLLSYYVGWTAAGVAGVGSLLTVPLLRHASHEVRQSRHQAREATAPRIALLQRTMGHIREVKAMLLEGRLARRLRKARAAEAACAEAVAMAEGTSNMLAGGVACLLMVAALGAEYIASEQPLHDMDVLVPVLVIFVLLTVPLLELPALFTVVARGFLSMKRIEAYLRQTPDEFTGTWVDLTSFTAMQQQLRSENPSSALLHYRRGSVVCRESSFTWQHDLTEELPATLLRDVDVCIEPGQLVVVQGSMGTGKSTLLLSVLGEVNRCVSATAGASSRASVADCESESTLSVVSATEAAALAAAYATGSPATAVDQLARPRRHPAAAAGAAAASRAAVVLPTGPSSGEPVLTDAVGAPGIFIASPTESADARRRFSAAREREAGVADGGAAAAVAAAPVVAASASAPSSGTAHGGGVRGVLPRTALGSFAGDRASVGSATTATASQRHPVGLESDTSSTGGFLVFGSCAYCAEVPWLQNDTVRANIMSSGGPVQLERWYYTVLRACALDAELAALPHGDATVIGERGELLSLSMRCRIAIARAVYSKSHVYLMDSVLSPLEPLVQEHIIREVFHKLLRKKTVIVASNVGLRSLRPHRVFSVVDGGVVREDTDLYKAVSSLNARSDDDDDDDEDAEGDGAAAAGATAVAAAAGDRSGGADDDGSGDSASSRRGSSDSSRGRSCSTSSDGGTSQATAPPLPPLPPLYAEEFEEPQEFVEPLAAMETFADDPTVAAATLLFDGDVDLGSLDALLHGDLDGGGGGGGGVAAGGEVSGVTSALLGWTSASLSSSAALRPRRSGCLSPSTSRRIDAGRSGATSGTATPGLVALPPAVVPMPTSSGKWQSSTFSGDVAMTLPAGVGAASSHGSDRGADDASAGKRSNSTCSTAQYIRNHYAQQLQRERVLRHRHRLSFFIFLRFMGGQVVWLLLTVLLQHGVSLAIEVWAAVWLAVMATHESRSSAATTKTKTTATSATSNSLTSRVSRQLYVWATTDDAVFLGVVSALCAVAMVLTLFRARSVYVGVYGTMHFIYGQIVQRVLHAPASYFDSRIIALLTRVLRSDGEVAEHRVPATAEVLLSCSAQLALVAVWGVVANPIFVLLLPMAVSLFYHISQRHTVVLREVRRLELGSVGGMADILREVYQGASTVRSMALQDRLREEFCRALDTVNTASMVAYLADRWVELRLHVLTTLAVCATAAIGVVFTFSYSRPSYTAVAMAAFLRAGPVLVDMCRSLGVFAVTEWLSVQRLMSLWSVPQEPLTLVGDADLYTYSHVRRNATGAYVELEGGNDAPLLNIVGTPTSSPRTQRAMAAQRRDARRQAKAERRRQLTETSGDGAHATTSLSQFAADSLSSSSSADLATAAGAPGASCSITLPQLELRNVSARYRTTLPYVLRHVNLAVYPGERLGVVGHAGQGKGSLFNVLLRLVDVIEGGGVFVDGEDAARVPYPILRGWFGLVPQEPMLVQGSWRSNLLLGYHPEHRMLIDGANGGAERPYLPITTMPRQPPPPPSQAHPTAAAAAAAPTAGAAARRSAESEERPRLLTPSSARPAALCPDDSIGSASLASNSYGSTDSAQQYMQDVGGGDRPRLRFMDSADDLPITREEKRDGPGGGVAAIAGAVARRLRDSVLPSRRRPSRGPNTAQRQHTPPSRTGSSGGGGSGLRRRRRSGRGAGSGEGGPHHPAGRVVEGPRQPVEDAALWAALRAVGLDAAVEFDGGLDAPLVGGDLTESGVTESQCRLLCLARAVLNRPQIVLLEDAVHSGAEAQTDRAIQRVLANELRGSTVLIIAHRMPTVLTLCTRVVAMQGGALVPIADLEPTLASPVAPDASGAADGLVTATPTPPATPTLDPAVMRRLSYYVE</sequence>
<comment type="subcellular location">
    <subcellularLocation>
        <location evidence="1">Membrane</location>
    </subcellularLocation>
</comment>
<feature type="compositionally biased region" description="Gly residues" evidence="8">
    <location>
        <begin position="897"/>
        <end position="907"/>
    </location>
</feature>
<dbReference type="InterPro" id="IPR011527">
    <property type="entry name" value="ABC1_TM_dom"/>
</dbReference>
<feature type="compositionally biased region" description="Acidic residues" evidence="8">
    <location>
        <begin position="2261"/>
        <end position="2272"/>
    </location>
</feature>
<keyword evidence="5" id="KW-0067">ATP-binding</keyword>
<feature type="compositionally biased region" description="Basic and acidic residues" evidence="8">
    <location>
        <begin position="2501"/>
        <end position="2511"/>
    </location>
</feature>
<evidence type="ECO:0000256" key="2">
    <source>
        <dbReference type="ARBA" id="ARBA00022448"/>
    </source>
</evidence>
<feature type="region of interest" description="Disordered" evidence="8">
    <location>
        <begin position="1010"/>
        <end position="1185"/>
    </location>
</feature>
<keyword evidence="4" id="KW-0547">Nucleotide-binding</keyword>
<keyword evidence="13" id="KW-1185">Reference proteome</keyword>
<feature type="compositionally biased region" description="Polar residues" evidence="8">
    <location>
        <begin position="1173"/>
        <end position="1185"/>
    </location>
</feature>
<dbReference type="InterPro" id="IPR027417">
    <property type="entry name" value="P-loop_NTPase"/>
</dbReference>
<feature type="compositionally biased region" description="Basic and acidic residues" evidence="8">
    <location>
        <begin position="1153"/>
        <end position="1169"/>
    </location>
</feature>
<accession>A0AAW0ENJ0</accession>
<feature type="transmembrane region" description="Helical" evidence="9">
    <location>
        <begin position="2720"/>
        <end position="2745"/>
    </location>
</feature>
<evidence type="ECO:0000256" key="7">
    <source>
        <dbReference type="ARBA" id="ARBA00023136"/>
    </source>
</evidence>
<gene>
    <name evidence="12" type="ORF">NESM_000488000</name>
</gene>
<evidence type="ECO:0000259" key="11">
    <source>
        <dbReference type="PROSITE" id="PS50929"/>
    </source>
</evidence>
<feature type="compositionally biased region" description="Gly residues" evidence="8">
    <location>
        <begin position="227"/>
        <end position="239"/>
    </location>
</feature>
<reference evidence="12 13" key="1">
    <citation type="journal article" date="2021" name="MBio">
        <title>A New Model Trypanosomatid, Novymonas esmeraldas: Genomic Perception of Its 'Candidatus Pandoraea novymonadis' Endosymbiont.</title>
        <authorList>
            <person name="Zakharova A."/>
            <person name="Saura A."/>
            <person name="Butenko A."/>
            <person name="Podesvova L."/>
            <person name="Warmusova S."/>
            <person name="Kostygov A.Y."/>
            <person name="Nenarokova A."/>
            <person name="Lukes J."/>
            <person name="Opperdoes F.R."/>
            <person name="Yurchenko V."/>
        </authorList>
    </citation>
    <scope>NUCLEOTIDE SEQUENCE [LARGE SCALE GENOMIC DNA]</scope>
    <source>
        <strain evidence="12 13">E262AT.01</strain>
    </source>
</reference>
<feature type="region of interest" description="Disordered" evidence="8">
    <location>
        <begin position="289"/>
        <end position="354"/>
    </location>
</feature>
<feature type="compositionally biased region" description="Low complexity" evidence="8">
    <location>
        <begin position="3146"/>
        <end position="3164"/>
    </location>
</feature>
<feature type="compositionally biased region" description="Low complexity" evidence="8">
    <location>
        <begin position="882"/>
        <end position="896"/>
    </location>
</feature>
<feature type="compositionally biased region" description="Low complexity" evidence="8">
    <location>
        <begin position="1037"/>
        <end position="1063"/>
    </location>
</feature>
<feature type="transmembrane region" description="Helical" evidence="9">
    <location>
        <begin position="1374"/>
        <end position="1394"/>
    </location>
</feature>
<feature type="compositionally biased region" description="Acidic residues" evidence="8">
    <location>
        <begin position="842"/>
        <end position="854"/>
    </location>
</feature>
<dbReference type="InterPro" id="IPR003439">
    <property type="entry name" value="ABC_transporter-like_ATP-bd"/>
</dbReference>
<dbReference type="PROSITE" id="PS50929">
    <property type="entry name" value="ABC_TM1F"/>
    <property type="match status" value="2"/>
</dbReference>
<feature type="domain" description="ABC transporter" evidence="10">
    <location>
        <begin position="1847"/>
        <end position="2265"/>
    </location>
</feature>
<dbReference type="Gene3D" id="1.20.1560.10">
    <property type="entry name" value="ABC transporter type 1, transmembrane domain"/>
    <property type="match status" value="2"/>
</dbReference>
<feature type="region of interest" description="Disordered" evidence="8">
    <location>
        <begin position="2929"/>
        <end position="2974"/>
    </location>
</feature>
<dbReference type="InterPro" id="IPR003593">
    <property type="entry name" value="AAA+_ATPase"/>
</dbReference>
<feature type="compositionally biased region" description="Basic and acidic residues" evidence="8">
    <location>
        <begin position="2946"/>
        <end position="2962"/>
    </location>
</feature>
<evidence type="ECO:0000256" key="4">
    <source>
        <dbReference type="ARBA" id="ARBA00022741"/>
    </source>
</evidence>
<feature type="region of interest" description="Disordered" evidence="8">
    <location>
        <begin position="226"/>
        <end position="245"/>
    </location>
</feature>
<feature type="domain" description="ABC transporter" evidence="10">
    <location>
        <begin position="3010"/>
        <end position="3465"/>
    </location>
</feature>
<protein>
    <submittedName>
        <fullName evidence="12">ABC transporter transmembrane region/ABC transporter</fullName>
    </submittedName>
</protein>